<feature type="transmembrane region" description="Helical" evidence="1">
    <location>
        <begin position="12"/>
        <end position="33"/>
    </location>
</feature>
<reference evidence="2 3" key="1">
    <citation type="journal article" date="2024" name="Dis. Aquat. Organ.">
        <title>Francisella sciaenopsi sp. nov. isolated from diseased red drum Sciaenops ocellatus in Florida, USA.</title>
        <authorList>
            <person name="Kawahara M."/>
            <person name="Cody T.T."/>
            <person name="Yanong R.P.E."/>
            <person name="Henderson E."/>
            <person name="Yazdi Z."/>
            <person name="Soto E."/>
        </authorList>
    </citation>
    <scope>NUCLEOTIDE SEQUENCE [LARGE SCALE GENOMIC DNA]</scope>
    <source>
        <strain evidence="2 3">R22-20-7</strain>
    </source>
</reference>
<organism evidence="2 3">
    <name type="scientific">Francisella sciaenopsi</name>
    <dbReference type="NCBI Taxonomy" id="3055034"/>
    <lineage>
        <taxon>Bacteria</taxon>
        <taxon>Pseudomonadati</taxon>
        <taxon>Pseudomonadota</taxon>
        <taxon>Gammaproteobacteria</taxon>
        <taxon>Thiotrichales</taxon>
        <taxon>Francisellaceae</taxon>
        <taxon>Francisella</taxon>
    </lineage>
</organism>
<dbReference type="RefSeq" id="WP_407877230.1">
    <property type="nucleotide sequence ID" value="NZ_BTHG01000003.1"/>
</dbReference>
<gene>
    <name evidence="2" type="ORF">fsci_09180</name>
</gene>
<dbReference type="NCBIfam" id="TIGR02532">
    <property type="entry name" value="IV_pilin_GFxxxE"/>
    <property type="match status" value="1"/>
</dbReference>
<keyword evidence="1" id="KW-0812">Transmembrane</keyword>
<sequence length="320" mass="35662">MLIFYNKRNKKGFTLIELLVATVVGIIVLSALINTYMGVKRSYKEYKDKTTTESKELLVKNFLYDFIKDVGFACNFGSLNQTYYDSTSDSLDNFFYNSAMIQVGQLPLTTSNHAAKSLEEGCSGNCFKAGTDYIMIKKEENSVYLTQINSSSSELHTTSVEDISVGDYLFLCNKKYINLVKATSINSGSNIVDLSRAPQGGDYYPGDYVGKYSLQILYIRDSGVVDDNGQKIFSLYVYIKSNDSDCRNDLDVDYIPKDGCGVFELVRGVSDLHVEYATVSNGNVTWNSVSTDVDVSTSNYPSLKVSFDLDGQAFHKIINL</sequence>
<protein>
    <recommendedName>
        <fullName evidence="4">Photosystem I protein M (PsaM)</fullName>
    </recommendedName>
</protein>
<dbReference type="Proteomes" id="UP001628164">
    <property type="component" value="Unassembled WGS sequence"/>
</dbReference>
<keyword evidence="3" id="KW-1185">Reference proteome</keyword>
<dbReference type="EMBL" id="BTHG01000003">
    <property type="protein sequence ID" value="GMN89432.1"/>
    <property type="molecule type" value="Genomic_DNA"/>
</dbReference>
<dbReference type="InterPro" id="IPR012902">
    <property type="entry name" value="N_methyl_site"/>
</dbReference>
<evidence type="ECO:0000313" key="2">
    <source>
        <dbReference type="EMBL" id="GMN89432.1"/>
    </source>
</evidence>
<evidence type="ECO:0008006" key="4">
    <source>
        <dbReference type="Google" id="ProtNLM"/>
    </source>
</evidence>
<accession>A0ABQ6PFD7</accession>
<proteinExistence type="predicted"/>
<dbReference type="Pfam" id="PF07963">
    <property type="entry name" value="N_methyl"/>
    <property type="match status" value="1"/>
</dbReference>
<name>A0ABQ6PFD7_9GAMM</name>
<evidence type="ECO:0000313" key="3">
    <source>
        <dbReference type="Proteomes" id="UP001628164"/>
    </source>
</evidence>
<comment type="caution">
    <text evidence="2">The sequence shown here is derived from an EMBL/GenBank/DDBJ whole genome shotgun (WGS) entry which is preliminary data.</text>
</comment>
<dbReference type="PROSITE" id="PS00409">
    <property type="entry name" value="PROKAR_NTER_METHYL"/>
    <property type="match status" value="1"/>
</dbReference>
<evidence type="ECO:0000256" key="1">
    <source>
        <dbReference type="SAM" id="Phobius"/>
    </source>
</evidence>
<keyword evidence="1" id="KW-1133">Transmembrane helix</keyword>
<keyword evidence="1" id="KW-0472">Membrane</keyword>